<dbReference type="PROSITE" id="PS51462">
    <property type="entry name" value="NUDIX"/>
    <property type="match status" value="1"/>
</dbReference>
<dbReference type="GO" id="GO:0010945">
    <property type="term" value="F:coenzyme A diphosphatase activity"/>
    <property type="evidence" value="ECO:0007669"/>
    <property type="project" value="InterPro"/>
</dbReference>
<evidence type="ECO:0000256" key="5">
    <source>
        <dbReference type="ARBA" id="ARBA00022842"/>
    </source>
</evidence>
<reference evidence="8" key="1">
    <citation type="journal article" date="2014" name="Int. J. Syst. Evol. Microbiol.">
        <title>Complete genome sequence of Corynebacterium casei LMG S-19264T (=DSM 44701T), isolated from a smear-ripened cheese.</title>
        <authorList>
            <consortium name="US DOE Joint Genome Institute (JGI-PGF)"/>
            <person name="Walter F."/>
            <person name="Albersmeier A."/>
            <person name="Kalinowski J."/>
            <person name="Ruckert C."/>
        </authorList>
    </citation>
    <scope>NUCLEOTIDE SEQUENCE</scope>
    <source>
        <strain evidence="8">JCM 3091</strain>
    </source>
</reference>
<evidence type="ECO:0000256" key="2">
    <source>
        <dbReference type="ARBA" id="ARBA00001946"/>
    </source>
</evidence>
<keyword evidence="4" id="KW-0378">Hydrolase</keyword>
<dbReference type="Proteomes" id="UP000662200">
    <property type="component" value="Unassembled WGS sequence"/>
</dbReference>
<keyword evidence="3" id="KW-0479">Metal-binding</keyword>
<evidence type="ECO:0000259" key="7">
    <source>
        <dbReference type="PROSITE" id="PS51462"/>
    </source>
</evidence>
<dbReference type="GO" id="GO:0046872">
    <property type="term" value="F:metal ion binding"/>
    <property type="evidence" value="ECO:0007669"/>
    <property type="project" value="UniProtKB-KW"/>
</dbReference>
<dbReference type="InterPro" id="IPR000086">
    <property type="entry name" value="NUDIX_hydrolase_dom"/>
</dbReference>
<dbReference type="InterPro" id="IPR015797">
    <property type="entry name" value="NUDIX_hydrolase-like_dom_sf"/>
</dbReference>
<evidence type="ECO:0000313" key="9">
    <source>
        <dbReference type="Proteomes" id="UP000662200"/>
    </source>
</evidence>
<dbReference type="EMBL" id="BMQC01000001">
    <property type="protein sequence ID" value="GGK11688.1"/>
    <property type="molecule type" value="Genomic_DNA"/>
</dbReference>
<dbReference type="PANTHER" id="PTHR12992:SF11">
    <property type="entry name" value="MITOCHONDRIAL COENZYME A DIPHOSPHATASE NUDT8"/>
    <property type="match status" value="1"/>
</dbReference>
<dbReference type="RefSeq" id="WP_189112097.1">
    <property type="nucleotide sequence ID" value="NZ_BMQC01000001.1"/>
</dbReference>
<accession>A0A8J3BCL2</accession>
<comment type="cofactor">
    <cofactor evidence="1">
        <name>Mn(2+)</name>
        <dbReference type="ChEBI" id="CHEBI:29035"/>
    </cofactor>
</comment>
<evidence type="ECO:0000256" key="3">
    <source>
        <dbReference type="ARBA" id="ARBA00022723"/>
    </source>
</evidence>
<evidence type="ECO:0000256" key="1">
    <source>
        <dbReference type="ARBA" id="ARBA00001936"/>
    </source>
</evidence>
<evidence type="ECO:0000256" key="4">
    <source>
        <dbReference type="ARBA" id="ARBA00022801"/>
    </source>
</evidence>
<keyword evidence="9" id="KW-1185">Reference proteome</keyword>
<keyword evidence="5" id="KW-0460">Magnesium</keyword>
<dbReference type="CDD" id="cd03426">
    <property type="entry name" value="NUDIX_CoAse_Nudt7"/>
    <property type="match status" value="1"/>
</dbReference>
<proteinExistence type="predicted"/>
<name>A0A8J3BCL2_9ACTN</name>
<dbReference type="Pfam" id="PF00293">
    <property type="entry name" value="NUDIX"/>
    <property type="match status" value="1"/>
</dbReference>
<dbReference type="PANTHER" id="PTHR12992">
    <property type="entry name" value="NUDIX HYDROLASE"/>
    <property type="match status" value="1"/>
</dbReference>
<sequence>MTALPAWWEPLLSRARQARAGDFTRLHRPEPGGRVGAVLVLFGQDATGEPDVLIIQRPRTMRTHAGQPAFPGGAAEPADADAAATALREATEEVGLRPGTVTVLATLPALWIPVSDFVVSPVLAWWRAPHDLHAVQVSEVARVARVRVADLVDPARRSQVRHPGGWVGPGFDVAGMRVWGFTAGVLSRLLELGGWAVPWSAERIIDLDPSDAPAGPRVVGSGWEPPVP</sequence>
<feature type="domain" description="Nudix hydrolase" evidence="7">
    <location>
        <begin position="32"/>
        <end position="173"/>
    </location>
</feature>
<comment type="caution">
    <text evidence="8">The sequence shown here is derived from an EMBL/GenBank/DDBJ whole genome shotgun (WGS) entry which is preliminary data.</text>
</comment>
<reference evidence="8" key="2">
    <citation type="submission" date="2020-09" db="EMBL/GenBank/DDBJ databases">
        <authorList>
            <person name="Sun Q."/>
            <person name="Ohkuma M."/>
        </authorList>
    </citation>
    <scope>NUCLEOTIDE SEQUENCE</scope>
    <source>
        <strain evidence="8">JCM 3091</strain>
    </source>
</reference>
<organism evidence="8 9">
    <name type="scientific">Pilimelia terevasa</name>
    <dbReference type="NCBI Taxonomy" id="53372"/>
    <lineage>
        <taxon>Bacteria</taxon>
        <taxon>Bacillati</taxon>
        <taxon>Actinomycetota</taxon>
        <taxon>Actinomycetes</taxon>
        <taxon>Micromonosporales</taxon>
        <taxon>Micromonosporaceae</taxon>
        <taxon>Pilimelia</taxon>
    </lineage>
</organism>
<dbReference type="AlphaFoldDB" id="A0A8J3BCL2"/>
<dbReference type="Gene3D" id="3.90.79.10">
    <property type="entry name" value="Nucleoside Triphosphate Pyrophosphohydrolase"/>
    <property type="match status" value="1"/>
</dbReference>
<evidence type="ECO:0000256" key="6">
    <source>
        <dbReference type="ARBA" id="ARBA00023211"/>
    </source>
</evidence>
<dbReference type="InterPro" id="IPR045121">
    <property type="entry name" value="CoAse"/>
</dbReference>
<keyword evidence="6" id="KW-0464">Manganese</keyword>
<dbReference type="SUPFAM" id="SSF55811">
    <property type="entry name" value="Nudix"/>
    <property type="match status" value="1"/>
</dbReference>
<protein>
    <submittedName>
        <fullName evidence="8">Coenzyme A pyrophosphatase</fullName>
    </submittedName>
</protein>
<gene>
    <name evidence="8" type="ORF">GCM10010124_00410</name>
</gene>
<comment type="cofactor">
    <cofactor evidence="2">
        <name>Mg(2+)</name>
        <dbReference type="ChEBI" id="CHEBI:18420"/>
    </cofactor>
</comment>
<evidence type="ECO:0000313" key="8">
    <source>
        <dbReference type="EMBL" id="GGK11688.1"/>
    </source>
</evidence>